<sequence length="383" mass="42700">MNDKFDVIIIGAGSVGVPLSYFLARKGFKTLVIDEKSSPGQGSNKAAIGGIRATHSSPGKILVGLKSLEIFRNWEKETGDDIEYYEGGYAFVTYREEDRNSLKELVKYQKQFGLEIDFYEKEEILKIIPGINPEGLLGGTYSPRDGSASPLLAIESFYKHAKKHGAIFKFCEKVISLETEKEKITAVKTLSGSYRADIVINCAGGEASDIGKLAGVELPVIPDSHEGGVTEPVERFVNPMIVDIKPEKGSKNFYFYQHKTGQIIFCLTPDPPIWGTDLRETSTFLPMVAKRMIKVMPKLKYIRVRRTWRGVYPMTPDGNPIVGFKGYKNFLHLVGMCGQGFMLGPGLGYYISEYLEGKTSEELETILKEFSPDRDFGAQELLK</sequence>
<comment type="caution">
    <text evidence="3">The sequence shown here is derived from an EMBL/GenBank/DDBJ whole genome shotgun (WGS) entry which is preliminary data.</text>
</comment>
<evidence type="ECO:0000259" key="2">
    <source>
        <dbReference type="Pfam" id="PF01266"/>
    </source>
</evidence>
<dbReference type="InterPro" id="IPR006076">
    <property type="entry name" value="FAD-dep_OxRdtase"/>
</dbReference>
<keyword evidence="1" id="KW-0560">Oxidoreductase</keyword>
<dbReference type="Gene3D" id="3.30.9.10">
    <property type="entry name" value="D-Amino Acid Oxidase, subunit A, domain 2"/>
    <property type="match status" value="1"/>
</dbReference>
<dbReference type="EMBL" id="DSOL01000195">
    <property type="protein sequence ID" value="HEN28344.1"/>
    <property type="molecule type" value="Genomic_DNA"/>
</dbReference>
<dbReference type="Pfam" id="PF01266">
    <property type="entry name" value="DAO"/>
    <property type="match status" value="1"/>
</dbReference>
<evidence type="ECO:0000256" key="1">
    <source>
        <dbReference type="ARBA" id="ARBA00023002"/>
    </source>
</evidence>
<dbReference type="AlphaFoldDB" id="A0A7C2K3Z3"/>
<dbReference type="GO" id="GO:0005737">
    <property type="term" value="C:cytoplasm"/>
    <property type="evidence" value="ECO:0007669"/>
    <property type="project" value="TreeGrafter"/>
</dbReference>
<dbReference type="Gene3D" id="3.50.50.60">
    <property type="entry name" value="FAD/NAD(P)-binding domain"/>
    <property type="match status" value="1"/>
</dbReference>
<gene>
    <name evidence="3" type="ORF">ENQ77_06830</name>
</gene>
<dbReference type="SUPFAM" id="SSF51905">
    <property type="entry name" value="FAD/NAD(P)-binding domain"/>
    <property type="match status" value="1"/>
</dbReference>
<evidence type="ECO:0000313" key="3">
    <source>
        <dbReference type="EMBL" id="HEN28344.1"/>
    </source>
</evidence>
<dbReference type="GO" id="GO:0016491">
    <property type="term" value="F:oxidoreductase activity"/>
    <property type="evidence" value="ECO:0007669"/>
    <property type="project" value="UniProtKB-KW"/>
</dbReference>
<organism evidence="3">
    <name type="scientific">candidate division WOR-3 bacterium</name>
    <dbReference type="NCBI Taxonomy" id="2052148"/>
    <lineage>
        <taxon>Bacteria</taxon>
        <taxon>Bacteria division WOR-3</taxon>
    </lineage>
</organism>
<feature type="domain" description="FAD dependent oxidoreductase" evidence="2">
    <location>
        <begin position="6"/>
        <end position="353"/>
    </location>
</feature>
<accession>A0A7C2K3Z3</accession>
<reference evidence="3" key="1">
    <citation type="journal article" date="2020" name="mSystems">
        <title>Genome- and Community-Level Interaction Insights into Carbon Utilization and Element Cycling Functions of Hydrothermarchaeota in Hydrothermal Sediment.</title>
        <authorList>
            <person name="Zhou Z."/>
            <person name="Liu Y."/>
            <person name="Xu W."/>
            <person name="Pan J."/>
            <person name="Luo Z.H."/>
            <person name="Li M."/>
        </authorList>
    </citation>
    <scope>NUCLEOTIDE SEQUENCE [LARGE SCALE GENOMIC DNA]</scope>
    <source>
        <strain evidence="3">SpSt-34</strain>
    </source>
</reference>
<proteinExistence type="predicted"/>
<dbReference type="PANTHER" id="PTHR13847">
    <property type="entry name" value="SARCOSINE DEHYDROGENASE-RELATED"/>
    <property type="match status" value="1"/>
</dbReference>
<protein>
    <submittedName>
        <fullName evidence="3">FAD-binding oxidoreductase</fullName>
    </submittedName>
</protein>
<name>A0A7C2K3Z3_UNCW3</name>
<dbReference type="InterPro" id="IPR036188">
    <property type="entry name" value="FAD/NAD-bd_sf"/>
</dbReference>
<dbReference type="PANTHER" id="PTHR13847:SF287">
    <property type="entry name" value="FAD-DEPENDENT OXIDOREDUCTASE DOMAIN-CONTAINING PROTEIN 1"/>
    <property type="match status" value="1"/>
</dbReference>